<evidence type="ECO:0000313" key="2">
    <source>
        <dbReference type="Proteomes" id="UP000814033"/>
    </source>
</evidence>
<organism evidence="1 2">
    <name type="scientific">Auriscalpium vulgare</name>
    <dbReference type="NCBI Taxonomy" id="40419"/>
    <lineage>
        <taxon>Eukaryota</taxon>
        <taxon>Fungi</taxon>
        <taxon>Dikarya</taxon>
        <taxon>Basidiomycota</taxon>
        <taxon>Agaricomycotina</taxon>
        <taxon>Agaricomycetes</taxon>
        <taxon>Russulales</taxon>
        <taxon>Auriscalpiaceae</taxon>
        <taxon>Auriscalpium</taxon>
    </lineage>
</organism>
<evidence type="ECO:0000313" key="1">
    <source>
        <dbReference type="EMBL" id="KAI0040601.1"/>
    </source>
</evidence>
<gene>
    <name evidence="1" type="ORF">FA95DRAFT_1611664</name>
</gene>
<keyword evidence="2" id="KW-1185">Reference proteome</keyword>
<proteinExistence type="predicted"/>
<reference evidence="1" key="2">
    <citation type="journal article" date="2022" name="New Phytol.">
        <title>Evolutionary transition to the ectomycorrhizal habit in the genomes of a hyperdiverse lineage of mushroom-forming fungi.</title>
        <authorList>
            <person name="Looney B."/>
            <person name="Miyauchi S."/>
            <person name="Morin E."/>
            <person name="Drula E."/>
            <person name="Courty P.E."/>
            <person name="Kohler A."/>
            <person name="Kuo A."/>
            <person name="LaButti K."/>
            <person name="Pangilinan J."/>
            <person name="Lipzen A."/>
            <person name="Riley R."/>
            <person name="Andreopoulos W."/>
            <person name="He G."/>
            <person name="Johnson J."/>
            <person name="Nolan M."/>
            <person name="Tritt A."/>
            <person name="Barry K.W."/>
            <person name="Grigoriev I.V."/>
            <person name="Nagy L.G."/>
            <person name="Hibbett D."/>
            <person name="Henrissat B."/>
            <person name="Matheny P.B."/>
            <person name="Labbe J."/>
            <person name="Martin F.M."/>
        </authorList>
    </citation>
    <scope>NUCLEOTIDE SEQUENCE</scope>
    <source>
        <strain evidence="1">FP105234-sp</strain>
    </source>
</reference>
<name>A0ACB8R8Z3_9AGAM</name>
<dbReference type="Proteomes" id="UP000814033">
    <property type="component" value="Unassembled WGS sequence"/>
</dbReference>
<comment type="caution">
    <text evidence="1">The sequence shown here is derived from an EMBL/GenBank/DDBJ whole genome shotgun (WGS) entry which is preliminary data.</text>
</comment>
<sequence>MPNLVSFEWEDNVEKIRMREVADNQDVWSVLAANTAVEKVIIEEVDSRTAWDILSNLVIFEYNMWLCLWDADTWDAGSSLPRDCSRLVAMLSERCPRLQELYLQLTPDLEPPNLGDSLFTTQWRDLRAVRLEGIASTPAAVVSFFSTHPSLRRVRFDEWFGCCAFPDDFDDFYWDSPIALPLALPPGILPNLESLHCVPIHAIDIIQSILSKSIGSTDPTLSISVDVELRTEDHEIAALEEVIFFMKGLPQLSLWKTAKT</sequence>
<dbReference type="EMBL" id="MU276182">
    <property type="protein sequence ID" value="KAI0040601.1"/>
    <property type="molecule type" value="Genomic_DNA"/>
</dbReference>
<protein>
    <submittedName>
        <fullName evidence="1">Uncharacterized protein</fullName>
    </submittedName>
</protein>
<reference evidence="1" key="1">
    <citation type="submission" date="2021-02" db="EMBL/GenBank/DDBJ databases">
        <authorList>
            <consortium name="DOE Joint Genome Institute"/>
            <person name="Ahrendt S."/>
            <person name="Looney B.P."/>
            <person name="Miyauchi S."/>
            <person name="Morin E."/>
            <person name="Drula E."/>
            <person name="Courty P.E."/>
            <person name="Chicoki N."/>
            <person name="Fauchery L."/>
            <person name="Kohler A."/>
            <person name="Kuo A."/>
            <person name="Labutti K."/>
            <person name="Pangilinan J."/>
            <person name="Lipzen A."/>
            <person name="Riley R."/>
            <person name="Andreopoulos W."/>
            <person name="He G."/>
            <person name="Johnson J."/>
            <person name="Barry K.W."/>
            <person name="Grigoriev I.V."/>
            <person name="Nagy L."/>
            <person name="Hibbett D."/>
            <person name="Henrissat B."/>
            <person name="Matheny P.B."/>
            <person name="Labbe J."/>
            <person name="Martin F."/>
        </authorList>
    </citation>
    <scope>NUCLEOTIDE SEQUENCE</scope>
    <source>
        <strain evidence="1">FP105234-sp</strain>
    </source>
</reference>
<accession>A0ACB8R8Z3</accession>